<reference evidence="1" key="1">
    <citation type="submission" date="2022-12" db="EMBL/GenBank/DDBJ databases">
        <title>2953647.</title>
        <authorList>
            <person name="Hergert J."/>
            <person name="Casey R."/>
            <person name="Wagner J."/>
            <person name="Young E.L."/>
            <person name="Oakeson K.F."/>
        </authorList>
    </citation>
    <scope>NUCLEOTIDE SEQUENCE</scope>
    <source>
        <strain evidence="1">2953647</strain>
    </source>
</reference>
<evidence type="ECO:0000313" key="2">
    <source>
        <dbReference type="Proteomes" id="UP001164536"/>
    </source>
</evidence>
<protein>
    <recommendedName>
        <fullName evidence="3">ATP-binding protein</fullName>
    </recommendedName>
</protein>
<dbReference type="SUPFAM" id="SSF52540">
    <property type="entry name" value="P-loop containing nucleoside triphosphate hydrolases"/>
    <property type="match status" value="1"/>
</dbReference>
<gene>
    <name evidence="1" type="ORF">O4000_11670</name>
</gene>
<dbReference type="RefSeq" id="WP_054528417.1">
    <property type="nucleotide sequence ID" value="NZ_CAJNLX020000001.1"/>
</dbReference>
<dbReference type="Proteomes" id="UP001164536">
    <property type="component" value="Chromosome"/>
</dbReference>
<keyword evidence="2" id="KW-1185">Reference proteome</keyword>
<organism evidence="1 2">
    <name type="scientific">Citrobacter freundii</name>
    <dbReference type="NCBI Taxonomy" id="546"/>
    <lineage>
        <taxon>Bacteria</taxon>
        <taxon>Pseudomonadati</taxon>
        <taxon>Pseudomonadota</taxon>
        <taxon>Gammaproteobacteria</taxon>
        <taxon>Enterobacterales</taxon>
        <taxon>Enterobacteriaceae</taxon>
        <taxon>Citrobacter</taxon>
        <taxon>Citrobacter freundii complex</taxon>
    </lineage>
</organism>
<name>A0ABY7L4K0_CITFR</name>
<accession>A0ABY7L4K0</accession>
<evidence type="ECO:0008006" key="3">
    <source>
        <dbReference type="Google" id="ProtNLM"/>
    </source>
</evidence>
<proteinExistence type="predicted"/>
<evidence type="ECO:0000313" key="1">
    <source>
        <dbReference type="EMBL" id="WAZ59513.1"/>
    </source>
</evidence>
<dbReference type="EMBL" id="CP114564">
    <property type="protein sequence ID" value="WAZ59513.1"/>
    <property type="molecule type" value="Genomic_DNA"/>
</dbReference>
<sequence>MSDMSFPIHGTKIPPAIGRRGILDEMQASLTKPVPDHLQVIGARFAGKTVVLHKLENLLSQTGSNYTSVIMWDLGHQTPATDKQFLQVLAEKLAFALSKSHPEYAKLLQEADDDLYTCIDDVLNALKDENKCILIIMDGFDKPLENGKLTRSLWDQLRELAQLSSLRLITSSRRKLRELIRHPDAQTSDFWNIFNPEPVKIGCFDDEDLTALLEKLPNLTFDQGALAELRNESNGFPVLLLGLLNTISNQSSIQAVNSKIVCNAASDALIVLRDQIESLWDDCPITAKDLFLRVKDENIVPKTEAAQSDLDRLLEKGFVTLTANKIQKPCRMLTKYLDEQPTEGNALVRLFGTSDAYISNIKPAFERRIDQIDDIDPALKHLLERAIGDLPTQPGIFMGTIRGIVDRVFELIWASELPGRKIPTDWLDEWDYSGEKIDGLRSVFPQGGKRVHLLKLMTGTEKVNPRAKKVSKTTYYLVNSTQSFGDFGQHLNGTIVGEGTAYALFLLCLELVASVTRELR</sequence>
<dbReference type="Gene3D" id="3.40.50.300">
    <property type="entry name" value="P-loop containing nucleotide triphosphate hydrolases"/>
    <property type="match status" value="1"/>
</dbReference>
<dbReference type="InterPro" id="IPR027417">
    <property type="entry name" value="P-loop_NTPase"/>
</dbReference>